<feature type="signal peptide" evidence="1">
    <location>
        <begin position="1"/>
        <end position="20"/>
    </location>
</feature>
<organism evidence="2">
    <name type="scientific">Ceratitis capitata</name>
    <name type="common">Mediterranean fruit fly</name>
    <name type="synonym">Tephritis capitata</name>
    <dbReference type="NCBI Taxonomy" id="7213"/>
    <lineage>
        <taxon>Eukaryota</taxon>
        <taxon>Metazoa</taxon>
        <taxon>Ecdysozoa</taxon>
        <taxon>Arthropoda</taxon>
        <taxon>Hexapoda</taxon>
        <taxon>Insecta</taxon>
        <taxon>Pterygota</taxon>
        <taxon>Neoptera</taxon>
        <taxon>Endopterygota</taxon>
        <taxon>Diptera</taxon>
        <taxon>Brachycera</taxon>
        <taxon>Muscomorpha</taxon>
        <taxon>Tephritoidea</taxon>
        <taxon>Tephritidae</taxon>
        <taxon>Ceratitis</taxon>
        <taxon>Ceratitis</taxon>
    </lineage>
</organism>
<protein>
    <submittedName>
        <fullName evidence="2">Uncharacterized protein</fullName>
    </submittedName>
</protein>
<dbReference type="EMBL" id="GAMC01001238">
    <property type="protein sequence ID" value="JAC05318.1"/>
    <property type="molecule type" value="mRNA"/>
</dbReference>
<name>W8C0W3_CERCA</name>
<keyword evidence="1" id="KW-0732">Signal</keyword>
<accession>W8C0W3</accession>
<evidence type="ECO:0000313" key="2">
    <source>
        <dbReference type="EMBL" id="JAC05318.1"/>
    </source>
</evidence>
<dbReference type="OrthoDB" id="8029480at2759"/>
<evidence type="ECO:0000256" key="1">
    <source>
        <dbReference type="SAM" id="SignalP"/>
    </source>
</evidence>
<proteinExistence type="evidence at transcript level"/>
<sequence>MKISFLLWSLLATYIHATIARSPELFTCDFDLVNGQGNSPYQPWTRSFLSSNCLNMYDKQHTDRHMYDMYMNEALEFRKFIAAIENYEAKKSGKPLCHDKEYALNLEDRQKFYQLANLFDCYKMNNYETFLNCITEKRKELVNIINNAGA</sequence>
<feature type="chain" id="PRO_5004906909" evidence="1">
    <location>
        <begin position="21"/>
        <end position="150"/>
    </location>
</feature>
<dbReference type="AlphaFoldDB" id="W8C0W3"/>
<reference evidence="2" key="1">
    <citation type="submission" date="2013-07" db="EMBL/GenBank/DDBJ databases">
        <authorList>
            <person name="Geib S."/>
        </authorList>
    </citation>
    <scope>NUCLEOTIDE SEQUENCE</scope>
</reference>
<reference evidence="2" key="2">
    <citation type="journal article" date="2014" name="BMC Genomics">
        <title>A genomic perspective to assessing quality of mass-reared SIT flies used in Mediterranean fruit fly (Ceratitis capitata) eradication in California.</title>
        <authorList>
            <person name="Calla B."/>
            <person name="Hall B."/>
            <person name="Hou S."/>
            <person name="Geib S.M."/>
        </authorList>
    </citation>
    <scope>NUCLEOTIDE SEQUENCE</scope>
</reference>